<gene>
    <name evidence="4" type="ORF">SCUCBS95973_009806</name>
</gene>
<dbReference type="PANTHER" id="PTHR38166:SF1">
    <property type="entry name" value="C2H2-TYPE DOMAIN-CONTAINING PROTEIN"/>
    <property type="match status" value="1"/>
</dbReference>
<feature type="compositionally biased region" description="Gly residues" evidence="1">
    <location>
        <begin position="320"/>
        <end position="329"/>
    </location>
</feature>
<keyword evidence="5" id="KW-1185">Reference proteome</keyword>
<proteinExistence type="predicted"/>
<protein>
    <recommendedName>
        <fullName evidence="3">DUF7136 domain-containing protein</fullName>
    </recommendedName>
</protein>
<accession>A0ABP0D182</accession>
<keyword evidence="2" id="KW-0732">Signal</keyword>
<feature type="chain" id="PRO_5045548097" description="DUF7136 domain-containing protein" evidence="2">
    <location>
        <begin position="25"/>
        <end position="717"/>
    </location>
</feature>
<evidence type="ECO:0000256" key="1">
    <source>
        <dbReference type="SAM" id="MobiDB-lite"/>
    </source>
</evidence>
<dbReference type="Pfam" id="PF23584">
    <property type="entry name" value="DUF7136"/>
    <property type="match status" value="1"/>
</dbReference>
<evidence type="ECO:0000259" key="3">
    <source>
        <dbReference type="Pfam" id="PF23584"/>
    </source>
</evidence>
<sequence length="717" mass="78001">MRSFSCTALSVLLAGLMDITPAYGESSTVDILSPPQTVSFALTYPRSETYTTANRMPVVFEIANPQYASLLAPKITFSIADYDIFEGTCPVYVDSRNFTIDLQTYNLSAPSTPDPFYLTAQFDCLDFQVGQWFFAWSVETSRANVTVPPASATNGSSFTLDSIPHNTVTDQGNFVFETVTSGGNVIDLVAGTADSVCDVVPYSRQIDIVAIAEGSCSSNILDFASCAVVANDTGFSTSMPASSSCGSSSSNATCGGIVNATKAALINAERRSFDCPKFPMAHVPCNASEAVQRPSNVTSATASTTATPNASAPPWDGGDDGGGGGGDSRGTGAPRQPPCKTPKPRLACLFFRHNPTKYAECATYELTDFDAVKKHIKRKHMGRTEYYCPRCYDFFDGEEEKNQHIRDGLCATVPGYDVITAAEWNDANASNALGGESRPWTTDITRKRMWLWDKLFQGHPQPSPDLVYLQDIATKQMEPFSISAFQSALQTHMPSLQPVSRDLAEKIRQDLISANRGPQPYRKYLYPRNTPGTSNSSSTTTSTGPEVSVIADATLLEPITHFLQTERVEVLEPFQDATGDERLPQPVFSAEQDICSSSPGLHLLSALDVAEVDAEDNLIISVDLPPGEMDIEEAIKCVKCYPVAAFNPRSPAWGDETVFSCIDWNAKTATTVLQVRIPIRRDQISRLRAMETRGLMIPDPGSTDGTDQMMLDETWNY</sequence>
<feature type="compositionally biased region" description="Low complexity" evidence="1">
    <location>
        <begin position="529"/>
        <end position="544"/>
    </location>
</feature>
<dbReference type="InterPro" id="IPR055560">
    <property type="entry name" value="DUF7136"/>
</dbReference>
<dbReference type="PANTHER" id="PTHR38166">
    <property type="entry name" value="C2H2-TYPE DOMAIN-CONTAINING PROTEIN-RELATED"/>
    <property type="match status" value="1"/>
</dbReference>
<feature type="region of interest" description="Disordered" evidence="1">
    <location>
        <begin position="518"/>
        <end position="544"/>
    </location>
</feature>
<feature type="signal peptide" evidence="2">
    <location>
        <begin position="1"/>
        <end position="24"/>
    </location>
</feature>
<feature type="compositionally biased region" description="Low complexity" evidence="1">
    <location>
        <begin position="294"/>
        <end position="316"/>
    </location>
</feature>
<feature type="region of interest" description="Disordered" evidence="1">
    <location>
        <begin position="292"/>
        <end position="340"/>
    </location>
</feature>
<dbReference type="Proteomes" id="UP001642405">
    <property type="component" value="Unassembled WGS sequence"/>
</dbReference>
<dbReference type="EMBL" id="CAWUHB010000132">
    <property type="protein sequence ID" value="CAK7237021.1"/>
    <property type="molecule type" value="Genomic_DNA"/>
</dbReference>
<feature type="domain" description="DUF7136" evidence="3">
    <location>
        <begin position="35"/>
        <end position="275"/>
    </location>
</feature>
<name>A0ABP0D182_9PEZI</name>
<evidence type="ECO:0000313" key="5">
    <source>
        <dbReference type="Proteomes" id="UP001642405"/>
    </source>
</evidence>
<evidence type="ECO:0000256" key="2">
    <source>
        <dbReference type="SAM" id="SignalP"/>
    </source>
</evidence>
<organism evidence="4 5">
    <name type="scientific">Sporothrix curviconia</name>
    <dbReference type="NCBI Taxonomy" id="1260050"/>
    <lineage>
        <taxon>Eukaryota</taxon>
        <taxon>Fungi</taxon>
        <taxon>Dikarya</taxon>
        <taxon>Ascomycota</taxon>
        <taxon>Pezizomycotina</taxon>
        <taxon>Sordariomycetes</taxon>
        <taxon>Sordariomycetidae</taxon>
        <taxon>Ophiostomatales</taxon>
        <taxon>Ophiostomataceae</taxon>
        <taxon>Sporothrix</taxon>
    </lineage>
</organism>
<evidence type="ECO:0000313" key="4">
    <source>
        <dbReference type="EMBL" id="CAK7237021.1"/>
    </source>
</evidence>
<reference evidence="4 5" key="1">
    <citation type="submission" date="2024-01" db="EMBL/GenBank/DDBJ databases">
        <authorList>
            <person name="Allen C."/>
            <person name="Tagirdzhanova G."/>
        </authorList>
    </citation>
    <scope>NUCLEOTIDE SEQUENCE [LARGE SCALE GENOMIC DNA]</scope>
</reference>
<comment type="caution">
    <text evidence="4">The sequence shown here is derived from an EMBL/GenBank/DDBJ whole genome shotgun (WGS) entry which is preliminary data.</text>
</comment>